<protein>
    <recommendedName>
        <fullName evidence="4">MNN4 protein</fullName>
    </recommendedName>
</protein>
<feature type="region of interest" description="Disordered" evidence="1">
    <location>
        <begin position="198"/>
        <end position="299"/>
    </location>
</feature>
<feature type="region of interest" description="Disordered" evidence="1">
    <location>
        <begin position="151"/>
        <end position="173"/>
    </location>
</feature>
<comment type="caution">
    <text evidence="2">The sequence shown here is derived from an EMBL/GenBank/DDBJ whole genome shotgun (WGS) entry which is preliminary data.</text>
</comment>
<feature type="compositionally biased region" description="Basic and acidic residues" evidence="1">
    <location>
        <begin position="219"/>
        <end position="240"/>
    </location>
</feature>
<organism evidence="2 3">
    <name type="scientific">Antribacter soli</name>
    <dbReference type="NCBI Taxonomy" id="2910976"/>
    <lineage>
        <taxon>Bacteria</taxon>
        <taxon>Bacillati</taxon>
        <taxon>Actinomycetota</taxon>
        <taxon>Actinomycetes</taxon>
        <taxon>Micrococcales</taxon>
        <taxon>Promicromonosporaceae</taxon>
        <taxon>Antribacter</taxon>
    </lineage>
</organism>
<reference evidence="2" key="1">
    <citation type="submission" date="2022-01" db="EMBL/GenBank/DDBJ databases">
        <title>Antribacter sp. nov., isolated from Guizhou of China.</title>
        <authorList>
            <person name="Chengliang C."/>
            <person name="Ya Z."/>
        </authorList>
    </citation>
    <scope>NUCLEOTIDE SEQUENCE</scope>
    <source>
        <strain evidence="2">KLBMP 9083</strain>
    </source>
</reference>
<keyword evidence="3" id="KW-1185">Reference proteome</keyword>
<proteinExistence type="predicted"/>
<evidence type="ECO:0000313" key="3">
    <source>
        <dbReference type="Proteomes" id="UP001165405"/>
    </source>
</evidence>
<dbReference type="Proteomes" id="UP001165405">
    <property type="component" value="Unassembled WGS sequence"/>
</dbReference>
<dbReference type="EMBL" id="JAKGSG010000020">
    <property type="protein sequence ID" value="MCF4120286.1"/>
    <property type="molecule type" value="Genomic_DNA"/>
</dbReference>
<feature type="compositionally biased region" description="Low complexity" evidence="1">
    <location>
        <begin position="260"/>
        <end position="270"/>
    </location>
</feature>
<gene>
    <name evidence="2" type="ORF">L1785_04765</name>
</gene>
<evidence type="ECO:0000256" key="1">
    <source>
        <dbReference type="SAM" id="MobiDB-lite"/>
    </source>
</evidence>
<accession>A0AA41U6C0</accession>
<evidence type="ECO:0008006" key="4">
    <source>
        <dbReference type="Google" id="ProtNLM"/>
    </source>
</evidence>
<sequence>MTKRRQTRTLLLVVAVPLAVTALVFGVRLTTLAPITAGAREDYDAGRFEAAAEKYEGLENVNVVQPWKAHFDAGTARAADVAAGGSSSPYDAVDTLHEAYRLAEGETPEVRCLIQTNLALAYELMGDDESARAAEHAAELAALEEALAAREAGEPYDEEAIDPYGDSGDELDPDELRDEVQTWYEYAEGSYRHAENVQAWPDCGQADRSSSEEQSAEEAEQRVAGKADAAEQSQPDHEEPAPSPEPTAPDQAEAERQQQLEESNQQAAETADQEQQEDRDTWGSGDEGDDGGGGPTKNW</sequence>
<dbReference type="AlphaFoldDB" id="A0AA41U6C0"/>
<evidence type="ECO:0000313" key="2">
    <source>
        <dbReference type="EMBL" id="MCF4120286.1"/>
    </source>
</evidence>
<dbReference type="RefSeq" id="WP_236088061.1">
    <property type="nucleotide sequence ID" value="NZ_JAKGSG010000020.1"/>
</dbReference>
<feature type="compositionally biased region" description="Acidic residues" evidence="1">
    <location>
        <begin position="154"/>
        <end position="173"/>
    </location>
</feature>
<name>A0AA41U6C0_9MICO</name>